<dbReference type="PIRSF" id="PIRSF001359">
    <property type="entry name" value="F_bP_aldolase_II"/>
    <property type="match status" value="1"/>
</dbReference>
<reference evidence="5" key="1">
    <citation type="submission" date="2019-08" db="EMBL/GenBank/DDBJ databases">
        <title>Seonamhaeicola sediminis sp. nov., isolated from marine sediment.</title>
        <authorList>
            <person name="Cao W.R."/>
        </authorList>
    </citation>
    <scope>NUCLEOTIDE SEQUENCE [LARGE SCALE GENOMIC DNA]</scope>
    <source>
        <strain evidence="5">Gy8</strain>
    </source>
</reference>
<feature type="binding site" evidence="2">
    <location>
        <begin position="242"/>
        <end position="245"/>
    </location>
    <ligand>
        <name>dihydroxyacetone phosphate</name>
        <dbReference type="ChEBI" id="CHEBI:57642"/>
    </ligand>
</feature>
<dbReference type="GO" id="GO:0008270">
    <property type="term" value="F:zinc ion binding"/>
    <property type="evidence" value="ECO:0007669"/>
    <property type="project" value="InterPro"/>
</dbReference>
<feature type="binding site" evidence="3">
    <location>
        <position position="97"/>
    </location>
    <ligand>
        <name>Zn(2+)</name>
        <dbReference type="ChEBI" id="CHEBI:29105"/>
        <label>1</label>
        <note>catalytic</note>
    </ligand>
</feature>
<feature type="active site" description="Proton donor" evidence="1">
    <location>
        <position position="96"/>
    </location>
</feature>
<evidence type="ECO:0000256" key="1">
    <source>
        <dbReference type="PIRSR" id="PIRSR001359-1"/>
    </source>
</evidence>
<dbReference type="AlphaFoldDB" id="A0A5C7AFM5"/>
<keyword evidence="3" id="KW-0862">Zinc</keyword>
<dbReference type="OrthoDB" id="9803995at2"/>
<dbReference type="GO" id="GO:0016832">
    <property type="term" value="F:aldehyde-lyase activity"/>
    <property type="evidence" value="ECO:0007669"/>
    <property type="project" value="InterPro"/>
</dbReference>
<dbReference type="PANTHER" id="PTHR30304">
    <property type="entry name" value="D-TAGATOSE-1,6-BISPHOSPHATE ALDOLASE"/>
    <property type="match status" value="1"/>
</dbReference>
<feature type="binding site" evidence="2">
    <location>
        <position position="193"/>
    </location>
    <ligand>
        <name>dihydroxyacetone phosphate</name>
        <dbReference type="ChEBI" id="CHEBI:57642"/>
    </ligand>
</feature>
<evidence type="ECO:0000313" key="5">
    <source>
        <dbReference type="Proteomes" id="UP000321790"/>
    </source>
</evidence>
<organism evidence="4 5">
    <name type="scientific">Seonamhaeicola algicola</name>
    <dbReference type="NCBI Taxonomy" id="1719036"/>
    <lineage>
        <taxon>Bacteria</taxon>
        <taxon>Pseudomonadati</taxon>
        <taxon>Bacteroidota</taxon>
        <taxon>Flavobacteriia</taxon>
        <taxon>Flavobacteriales</taxon>
        <taxon>Flavobacteriaceae</taxon>
    </lineage>
</organism>
<feature type="binding site" evidence="3">
    <location>
        <position position="148"/>
    </location>
    <ligand>
        <name>Zn(2+)</name>
        <dbReference type="ChEBI" id="CHEBI:29105"/>
        <label>2</label>
    </ligand>
</feature>
<name>A0A5C7AFM5_9FLAO</name>
<evidence type="ECO:0000256" key="3">
    <source>
        <dbReference type="PIRSR" id="PIRSR001359-3"/>
    </source>
</evidence>
<keyword evidence="5" id="KW-1185">Reference proteome</keyword>
<feature type="binding site" evidence="3">
    <location>
        <position position="118"/>
    </location>
    <ligand>
        <name>Zn(2+)</name>
        <dbReference type="ChEBI" id="CHEBI:29105"/>
        <label>2</label>
    </ligand>
</feature>
<dbReference type="InterPro" id="IPR050246">
    <property type="entry name" value="Class_II_FBP_aldolase"/>
</dbReference>
<dbReference type="PANTHER" id="PTHR30304:SF0">
    <property type="entry name" value="D-TAGATOSE-1,6-BISPHOSPHATE ALDOLASE SUBUNIT GATY-RELATED"/>
    <property type="match status" value="1"/>
</dbReference>
<dbReference type="SUPFAM" id="SSF51569">
    <property type="entry name" value="Aldolase"/>
    <property type="match status" value="1"/>
</dbReference>
<feature type="binding site" evidence="2">
    <location>
        <begin position="221"/>
        <end position="223"/>
    </location>
    <ligand>
        <name>dihydroxyacetone phosphate</name>
        <dbReference type="ChEBI" id="CHEBI:57642"/>
    </ligand>
</feature>
<comment type="cofactor">
    <cofactor evidence="3">
        <name>Zn(2+)</name>
        <dbReference type="ChEBI" id="CHEBI:29105"/>
    </cofactor>
    <text evidence="3">Binds 2 Zn(2+) ions per subunit. One is catalytic and the other provides a structural contribution.</text>
</comment>
<dbReference type="InterPro" id="IPR000771">
    <property type="entry name" value="FBA_II"/>
</dbReference>
<dbReference type="Gene3D" id="3.20.20.70">
    <property type="entry name" value="Aldolase class I"/>
    <property type="match status" value="1"/>
</dbReference>
<dbReference type="GO" id="GO:0005975">
    <property type="term" value="P:carbohydrate metabolic process"/>
    <property type="evidence" value="ECO:0007669"/>
    <property type="project" value="InterPro"/>
</dbReference>
<dbReference type="InterPro" id="IPR013785">
    <property type="entry name" value="Aldolase_TIM"/>
</dbReference>
<feature type="binding site" evidence="3">
    <location>
        <position position="192"/>
    </location>
    <ligand>
        <name>Zn(2+)</name>
        <dbReference type="ChEBI" id="CHEBI:29105"/>
        <label>1</label>
        <note>catalytic</note>
    </ligand>
</feature>
<gene>
    <name evidence="4" type="ORF">FUA26_12850</name>
</gene>
<evidence type="ECO:0000313" key="4">
    <source>
        <dbReference type="EMBL" id="TXE07107.1"/>
    </source>
</evidence>
<feature type="binding site" evidence="3">
    <location>
        <position position="220"/>
    </location>
    <ligand>
        <name>Zn(2+)</name>
        <dbReference type="ChEBI" id="CHEBI:29105"/>
        <label>1</label>
        <note>catalytic</note>
    </ligand>
</feature>
<dbReference type="Proteomes" id="UP000321790">
    <property type="component" value="Unassembled WGS sequence"/>
</dbReference>
<evidence type="ECO:0000256" key="2">
    <source>
        <dbReference type="PIRSR" id="PIRSR001359-2"/>
    </source>
</evidence>
<proteinExistence type="predicted"/>
<protein>
    <submittedName>
        <fullName evidence="4">Class II fructose-bisphosphate aldolase</fullName>
    </submittedName>
</protein>
<dbReference type="Pfam" id="PF01116">
    <property type="entry name" value="F_bP_aldolase"/>
    <property type="match status" value="1"/>
</dbReference>
<keyword evidence="3" id="KW-0479">Metal-binding</keyword>
<dbReference type="EMBL" id="VOSC01000030">
    <property type="protein sequence ID" value="TXE07107.1"/>
    <property type="molecule type" value="Genomic_DNA"/>
</dbReference>
<sequence length="295" mass="32620">MDTVIKQLPKVIYNKQYNSLKDLFIDYRNTQRCLPAFNVNDNYDLKAVVESANEMDTNVMVMTYPPVAELNTPEVFRSLVDGFKKHAKNNVYLHLDHSTSVDLCKRAIDAGYDSVMIDGSQVSLQENINMTNQVVDYAKSAGVVVEAEIGKIMGRGVKVQCDDDFLASVAHVKQLYDETGVDIIAVGIGTAHGFTPTEPKIHFKRLQEIATAVTAPLVLHGGTGIPDADIQKSIKMGMSKINIGTIVHTTYMKYALKEILKAGDSAYPPFIMKAVLPKIKAVVKNRLQAVNYHKS</sequence>
<comment type="caution">
    <text evidence="4">The sequence shown here is derived from an EMBL/GenBank/DDBJ whole genome shotgun (WGS) entry which is preliminary data.</text>
</comment>
<dbReference type="RefSeq" id="WP_147136822.1">
    <property type="nucleotide sequence ID" value="NZ_VOSC01000030.1"/>
</dbReference>
<accession>A0A5C7AFM5</accession>